<gene>
    <name evidence="6" type="ORF">DD237_005347</name>
    <name evidence="5" type="ORF">DD238_004627</name>
</gene>
<protein>
    <recommendedName>
        <fullName evidence="4">SAP domain-containing protein</fullName>
    </recommendedName>
</protein>
<evidence type="ECO:0000256" key="3">
    <source>
        <dbReference type="SAM" id="MobiDB-lite"/>
    </source>
</evidence>
<dbReference type="OrthoDB" id="79455at2759"/>
<feature type="compositionally biased region" description="Basic and acidic residues" evidence="3">
    <location>
        <begin position="130"/>
        <end position="139"/>
    </location>
</feature>
<dbReference type="Proteomes" id="UP000282087">
    <property type="component" value="Unassembled WGS sequence"/>
</dbReference>
<evidence type="ECO:0000313" key="5">
    <source>
        <dbReference type="EMBL" id="RMX69424.1"/>
    </source>
</evidence>
<dbReference type="Pfam" id="PF02037">
    <property type="entry name" value="SAP"/>
    <property type="match status" value="1"/>
</dbReference>
<dbReference type="SUPFAM" id="SSF68906">
    <property type="entry name" value="SAP domain"/>
    <property type="match status" value="1"/>
</dbReference>
<dbReference type="InterPro" id="IPR040746">
    <property type="entry name" value="THO1_MOS11_C"/>
</dbReference>
<dbReference type="EMBL" id="QLLG01000025">
    <property type="protein sequence ID" value="RMX69424.1"/>
    <property type="molecule type" value="Genomic_DNA"/>
</dbReference>
<dbReference type="EMBL" id="QKXF01000387">
    <property type="protein sequence ID" value="RQM11784.1"/>
    <property type="molecule type" value="Genomic_DNA"/>
</dbReference>
<evidence type="ECO:0000313" key="6">
    <source>
        <dbReference type="EMBL" id="RQM11784.1"/>
    </source>
</evidence>
<evidence type="ECO:0000256" key="2">
    <source>
        <dbReference type="ARBA" id="ARBA00046328"/>
    </source>
</evidence>
<dbReference type="Pfam" id="PF18592">
    <property type="entry name" value="Tho1_MOS11_C"/>
    <property type="match status" value="1"/>
</dbReference>
<dbReference type="PANTHER" id="PTHR46551:SF1">
    <property type="entry name" value="SAP DOMAIN-CONTAINING RIBONUCLEOPROTEIN"/>
    <property type="match status" value="1"/>
</dbReference>
<evidence type="ECO:0000256" key="1">
    <source>
        <dbReference type="ARBA" id="ARBA00022553"/>
    </source>
</evidence>
<dbReference type="SMART" id="SM00513">
    <property type="entry name" value="SAP"/>
    <property type="match status" value="1"/>
</dbReference>
<organism evidence="5 7">
    <name type="scientific">Peronospora effusa</name>
    <dbReference type="NCBI Taxonomy" id="542832"/>
    <lineage>
        <taxon>Eukaryota</taxon>
        <taxon>Sar</taxon>
        <taxon>Stramenopiles</taxon>
        <taxon>Oomycota</taxon>
        <taxon>Peronosporomycetes</taxon>
        <taxon>Peronosporales</taxon>
        <taxon>Peronosporaceae</taxon>
        <taxon>Peronospora</taxon>
    </lineage>
</organism>
<proteinExistence type="inferred from homology"/>
<reference evidence="7 8" key="1">
    <citation type="submission" date="2018-06" db="EMBL/GenBank/DDBJ databases">
        <title>Comparative genomics of downy mildews reveals potential adaptations to biotrophy.</title>
        <authorList>
            <person name="Fletcher K."/>
            <person name="Klosterman S.J."/>
            <person name="Derevnina L."/>
            <person name="Martin F."/>
            <person name="Koike S."/>
            <person name="Reyes Chin-Wo S."/>
            <person name="Mou B."/>
            <person name="Michelmore R."/>
        </authorList>
    </citation>
    <scope>NUCLEOTIDE SEQUENCE [LARGE SCALE GENOMIC DNA]</scope>
    <source>
        <strain evidence="6 8">R13</strain>
        <strain evidence="5 7">R14</strain>
    </source>
</reference>
<comment type="caution">
    <text evidence="5">The sequence shown here is derived from an EMBL/GenBank/DDBJ whole genome shotgun (WGS) entry which is preliminary data.</text>
</comment>
<comment type="similarity">
    <text evidence="2">Belongs to the SAP domain-containing ribonucleoprotein family.</text>
</comment>
<sequence length="266" mass="30104">MTSVNPKKMKVSELRAALESRNLSSNGLKTELIQRLELALDEEEFGSEAQEMEELQVQSPKKTKKVEPKKKEIPAIAADVESKIVKKEKTTVPSFLKNTALPTADPTTLVLVETKENVKEESPVAAEPVPVEKEDEAEKGPANTSKPETDVSAKLMTEEEKRAVRAAKFGIPLSLEDKKAQRAKRFQLPSAVAADENVKRLKRAERFHLETKDTLDKKKKARAERFGLNAEEKRRLERAKRFNLETSEVFQEKRQKRLERFAAPSK</sequence>
<evidence type="ECO:0000259" key="4">
    <source>
        <dbReference type="PROSITE" id="PS50800"/>
    </source>
</evidence>
<dbReference type="Gene3D" id="1.10.720.30">
    <property type="entry name" value="SAP domain"/>
    <property type="match status" value="1"/>
</dbReference>
<feature type="region of interest" description="Disordered" evidence="3">
    <location>
        <begin position="115"/>
        <end position="159"/>
    </location>
</feature>
<dbReference type="PROSITE" id="PS50800">
    <property type="entry name" value="SAP"/>
    <property type="match status" value="1"/>
</dbReference>
<dbReference type="Proteomes" id="UP000286097">
    <property type="component" value="Unassembled WGS sequence"/>
</dbReference>
<feature type="region of interest" description="Disordered" evidence="3">
    <location>
        <begin position="47"/>
        <end position="70"/>
    </location>
</feature>
<evidence type="ECO:0000313" key="7">
    <source>
        <dbReference type="Proteomes" id="UP000282087"/>
    </source>
</evidence>
<dbReference type="InterPro" id="IPR052240">
    <property type="entry name" value="SAP_domain_ribonucleoprotein"/>
</dbReference>
<feature type="compositionally biased region" description="Basic and acidic residues" evidence="3">
    <location>
        <begin position="147"/>
        <end position="159"/>
    </location>
</feature>
<dbReference type="PANTHER" id="PTHR46551">
    <property type="entry name" value="SAP DOMAIN-CONTAINING RIBONUCLEOPROTEIN"/>
    <property type="match status" value="1"/>
</dbReference>
<name>A0A3M6VRU1_9STRA</name>
<dbReference type="VEuPathDB" id="FungiDB:DD237_005347"/>
<dbReference type="GO" id="GO:0016973">
    <property type="term" value="P:poly(A)+ mRNA export from nucleus"/>
    <property type="evidence" value="ECO:0007669"/>
    <property type="project" value="TreeGrafter"/>
</dbReference>
<feature type="domain" description="SAP" evidence="4">
    <location>
        <begin position="6"/>
        <end position="40"/>
    </location>
</feature>
<accession>A0A3M6VRU1</accession>
<dbReference type="GO" id="GO:0005634">
    <property type="term" value="C:nucleus"/>
    <property type="evidence" value="ECO:0007669"/>
    <property type="project" value="TreeGrafter"/>
</dbReference>
<dbReference type="InterPro" id="IPR003034">
    <property type="entry name" value="SAP_dom"/>
</dbReference>
<keyword evidence="7" id="KW-1185">Reference proteome</keyword>
<dbReference type="STRING" id="542832.A0A3M6VRU1"/>
<keyword evidence="1" id="KW-0597">Phosphoprotein</keyword>
<dbReference type="InterPro" id="IPR036361">
    <property type="entry name" value="SAP_dom_sf"/>
</dbReference>
<dbReference type="AlphaFoldDB" id="A0A3M6VRU1"/>
<evidence type="ECO:0000313" key="8">
    <source>
        <dbReference type="Proteomes" id="UP000286097"/>
    </source>
</evidence>